<protein>
    <recommendedName>
        <fullName evidence="3">Ig-like domain-containing protein</fullName>
    </recommendedName>
</protein>
<gene>
    <name evidence="1" type="ORF">GCM10023213_19520</name>
</gene>
<evidence type="ECO:0008006" key="3">
    <source>
        <dbReference type="Google" id="ProtNLM"/>
    </source>
</evidence>
<dbReference type="NCBIfam" id="NF047446">
    <property type="entry name" value="barrel_OmpL47"/>
    <property type="match status" value="1"/>
</dbReference>
<dbReference type="Proteomes" id="UP001499852">
    <property type="component" value="Unassembled WGS sequence"/>
</dbReference>
<organism evidence="1 2">
    <name type="scientific">Prosthecobacter algae</name>
    <dbReference type="NCBI Taxonomy" id="1144682"/>
    <lineage>
        <taxon>Bacteria</taxon>
        <taxon>Pseudomonadati</taxon>
        <taxon>Verrucomicrobiota</taxon>
        <taxon>Verrucomicrobiia</taxon>
        <taxon>Verrucomicrobiales</taxon>
        <taxon>Verrucomicrobiaceae</taxon>
        <taxon>Prosthecobacter</taxon>
    </lineage>
</organism>
<comment type="caution">
    <text evidence="1">The sequence shown here is derived from an EMBL/GenBank/DDBJ whole genome shotgun (WGS) entry which is preliminary data.</text>
</comment>
<name>A0ABP9P2C0_9BACT</name>
<sequence length="808" mass="81168">MQGAPTLTPGDLVVVRFNSGVSGAANDSVSLLSLAAIPAGSVVMITDHGWRTSFFTTNTVGAAGRGDGTLIWTAPAGGVAAGVYLHFVGDGTSVTASSGSAGTVTGDFGTTGLQSTSESIIIYQTANNAVGGTPTFIYGFNQFPEANRDAGNGWTLASSITVDNEFFKSTLPGSGGSPGITALTAVTADAGLGTAYGRLANQFNYIYVGPTTAASKNTWLQRVHTTANWQSSSTVFAVTDGSLDEPPNVGGSAVAPTVATPTSTAVTGNSASLGGSITATGGADATARGVVYALTSQNANPEIGGANVTVLTESGTFSTGAFTRNATSLAASSGYSYKAYATNSAGTSYSSVGTFTTTAASATIIFNATTGISGTVVTDGQGGSNDVPNIALQFSAKAADGTTDLPMTYQPNIYAGANGVAGGYNSSSIQSVFKIKSSSTATNFTMSSIFIVDYGGVDGDLLRIEAFDDGVSAGFITYQVSGAPWYDTVDLATLGGTKFVDIDEVRITGSGGVNMYIAVNNVTISGITTSASTATVSSLTRANPTPSNLNTVNWTLTFGSAVTGVTASNFTLGGTSTGASVGTPTTANAGLSWTVPVTTGTDGTLLLRLDNDTSLSSDITTTLPFVGETYTIDKTAPDTSITANPALLTTSTGASFSFTGSDAGSGVASYQVKLDLGSFATGTSPTSYTSLVDGSHTFQVRAVDAAGNVDASPASYTWTVDTTPPQVLSVTRLSPSAQAVSSATVTFRVTYSEAVTLNAPATSRYAVVPVSGSSITGTVTGVSGTGNIRDVTVSITGGTGEFRLRVVD</sequence>
<dbReference type="RefSeq" id="WP_345736181.1">
    <property type="nucleotide sequence ID" value="NZ_BAABIA010000003.1"/>
</dbReference>
<accession>A0ABP9P2C0</accession>
<proteinExistence type="predicted"/>
<dbReference type="Gene3D" id="3.30.420.430">
    <property type="match status" value="1"/>
</dbReference>
<dbReference type="InterPro" id="IPR058094">
    <property type="entry name" value="Ig-like_OmpL47-like"/>
</dbReference>
<evidence type="ECO:0000313" key="2">
    <source>
        <dbReference type="Proteomes" id="UP001499852"/>
    </source>
</evidence>
<dbReference type="EMBL" id="BAABIA010000003">
    <property type="protein sequence ID" value="GAA5139221.1"/>
    <property type="molecule type" value="Genomic_DNA"/>
</dbReference>
<keyword evidence="2" id="KW-1185">Reference proteome</keyword>
<reference evidence="2" key="1">
    <citation type="journal article" date="2019" name="Int. J. Syst. Evol. Microbiol.">
        <title>The Global Catalogue of Microorganisms (GCM) 10K type strain sequencing project: providing services to taxonomists for standard genome sequencing and annotation.</title>
        <authorList>
            <consortium name="The Broad Institute Genomics Platform"/>
            <consortium name="The Broad Institute Genome Sequencing Center for Infectious Disease"/>
            <person name="Wu L."/>
            <person name="Ma J."/>
        </authorList>
    </citation>
    <scope>NUCLEOTIDE SEQUENCE [LARGE SCALE GENOMIC DNA]</scope>
    <source>
        <strain evidence="2">JCM 18053</strain>
    </source>
</reference>
<evidence type="ECO:0000313" key="1">
    <source>
        <dbReference type="EMBL" id="GAA5139221.1"/>
    </source>
</evidence>